<dbReference type="EMBL" id="JARYMX010000385">
    <property type="protein sequence ID" value="KAJ9535281.1"/>
    <property type="molecule type" value="Genomic_DNA"/>
</dbReference>
<dbReference type="Proteomes" id="UP001172457">
    <property type="component" value="Unassembled WGS sequence"/>
</dbReference>
<accession>A0AA38W4V6</accession>
<gene>
    <name evidence="1" type="ORF">OSB04_un001621</name>
</gene>
<dbReference type="AlphaFoldDB" id="A0AA38W4V6"/>
<name>A0AA38W4V6_9ASTR</name>
<comment type="caution">
    <text evidence="1">The sequence shown here is derived from an EMBL/GenBank/DDBJ whole genome shotgun (WGS) entry which is preliminary data.</text>
</comment>
<keyword evidence="2" id="KW-1185">Reference proteome</keyword>
<organism evidence="1 2">
    <name type="scientific">Centaurea solstitialis</name>
    <name type="common">yellow star-thistle</name>
    <dbReference type="NCBI Taxonomy" id="347529"/>
    <lineage>
        <taxon>Eukaryota</taxon>
        <taxon>Viridiplantae</taxon>
        <taxon>Streptophyta</taxon>
        <taxon>Embryophyta</taxon>
        <taxon>Tracheophyta</taxon>
        <taxon>Spermatophyta</taxon>
        <taxon>Magnoliopsida</taxon>
        <taxon>eudicotyledons</taxon>
        <taxon>Gunneridae</taxon>
        <taxon>Pentapetalae</taxon>
        <taxon>asterids</taxon>
        <taxon>campanulids</taxon>
        <taxon>Asterales</taxon>
        <taxon>Asteraceae</taxon>
        <taxon>Carduoideae</taxon>
        <taxon>Cardueae</taxon>
        <taxon>Centaureinae</taxon>
        <taxon>Centaurea</taxon>
    </lineage>
</organism>
<reference evidence="1" key="1">
    <citation type="submission" date="2023-03" db="EMBL/GenBank/DDBJ databases">
        <title>Chromosome-scale reference genome and RAD-based genetic map of yellow starthistle (Centaurea solstitialis) reveal putative structural variation and QTLs associated with invader traits.</title>
        <authorList>
            <person name="Reatini B."/>
            <person name="Cang F.A."/>
            <person name="Jiang Q."/>
            <person name="Mckibben M.T.W."/>
            <person name="Barker M.S."/>
            <person name="Rieseberg L.H."/>
            <person name="Dlugosch K.M."/>
        </authorList>
    </citation>
    <scope>NUCLEOTIDE SEQUENCE</scope>
    <source>
        <strain evidence="1">CAN-66</strain>
        <tissue evidence="1">Leaf</tissue>
    </source>
</reference>
<proteinExistence type="predicted"/>
<protein>
    <submittedName>
        <fullName evidence="1">Uncharacterized protein</fullName>
    </submittedName>
</protein>
<sequence length="166" mass="18440">MCSGNRKLNKVTIRRGGVVSSLTFFRISTSSRWRRKTSTRHRSEPNAGTVSSWRGLLASLLPNCIGGFMNRVYRPILDRSMIGSECYCSEAWKGRLFMRTKLCEALILTSPEGVEEMKEYCNASPFGLGGVFTWRGRILHHSGKADVVADALSCKQNSVSLSDSTP</sequence>
<evidence type="ECO:0000313" key="1">
    <source>
        <dbReference type="EMBL" id="KAJ9535281.1"/>
    </source>
</evidence>
<evidence type="ECO:0000313" key="2">
    <source>
        <dbReference type="Proteomes" id="UP001172457"/>
    </source>
</evidence>